<feature type="transmembrane region" description="Helical" evidence="1">
    <location>
        <begin position="7"/>
        <end position="25"/>
    </location>
</feature>
<dbReference type="RefSeq" id="WP_182207120.1">
    <property type="nucleotide sequence ID" value="NZ_JACGLT010000051.1"/>
</dbReference>
<dbReference type="EMBL" id="JACGLT010000051">
    <property type="protein sequence ID" value="MBA6154899.1"/>
    <property type="molecule type" value="Genomic_DNA"/>
</dbReference>
<proteinExistence type="predicted"/>
<evidence type="ECO:0000256" key="1">
    <source>
        <dbReference type="SAM" id="Phobius"/>
    </source>
</evidence>
<accession>A0A7W2M8W1</accession>
<organism evidence="2 3">
    <name type="scientific">Gelidibacter maritimus</name>
    <dbReference type="NCBI Taxonomy" id="2761487"/>
    <lineage>
        <taxon>Bacteria</taxon>
        <taxon>Pseudomonadati</taxon>
        <taxon>Bacteroidota</taxon>
        <taxon>Flavobacteriia</taxon>
        <taxon>Flavobacteriales</taxon>
        <taxon>Flavobacteriaceae</taxon>
        <taxon>Gelidibacter</taxon>
    </lineage>
</organism>
<keyword evidence="1" id="KW-0812">Transmembrane</keyword>
<protein>
    <submittedName>
        <fullName evidence="2">Uncharacterized protein</fullName>
    </submittedName>
</protein>
<evidence type="ECO:0000313" key="2">
    <source>
        <dbReference type="EMBL" id="MBA6154899.1"/>
    </source>
</evidence>
<name>A0A7W2M8W1_9FLAO</name>
<sequence length="159" mass="18739">MKKYFEKWYISLFILPILLTYLTSFVQLPDIISNWEYSIITSLTILVIILIYEIQLLNKKVVELESKPTEKDKKIIKKLLKTLNLKMFQEDICTQDSWNGYPREAISNVIEFKHNSVLIENQTSVEKLNNLISDFLKELEIFTEYSSKRVSGKGEWLVP</sequence>
<feature type="transmembrane region" description="Helical" evidence="1">
    <location>
        <begin position="37"/>
        <end position="57"/>
    </location>
</feature>
<evidence type="ECO:0000313" key="3">
    <source>
        <dbReference type="Proteomes" id="UP000541857"/>
    </source>
</evidence>
<keyword evidence="1" id="KW-0472">Membrane</keyword>
<comment type="caution">
    <text evidence="2">The sequence shown here is derived from an EMBL/GenBank/DDBJ whole genome shotgun (WGS) entry which is preliminary data.</text>
</comment>
<dbReference type="AlphaFoldDB" id="A0A7W2M8W1"/>
<keyword evidence="3" id="KW-1185">Reference proteome</keyword>
<gene>
    <name evidence="2" type="ORF">H3Z82_19450</name>
</gene>
<dbReference type="Proteomes" id="UP000541857">
    <property type="component" value="Unassembled WGS sequence"/>
</dbReference>
<keyword evidence="1" id="KW-1133">Transmembrane helix</keyword>
<feature type="non-terminal residue" evidence="2">
    <location>
        <position position="159"/>
    </location>
</feature>
<reference evidence="2 3" key="1">
    <citation type="submission" date="2020-07" db="EMBL/GenBank/DDBJ databases">
        <title>Bacterium isolated from marine sediment.</title>
        <authorList>
            <person name="Shang D."/>
        </authorList>
    </citation>
    <scope>NUCLEOTIDE SEQUENCE [LARGE SCALE GENOMIC DNA]</scope>
    <source>
        <strain evidence="2 3">F6074</strain>
    </source>
</reference>